<evidence type="ECO:0000313" key="4">
    <source>
        <dbReference type="Proteomes" id="UP000007473"/>
    </source>
</evidence>
<name>A0AB32XC81_MYCFM</name>
<reference evidence="3 4" key="1">
    <citation type="journal article" date="2011" name="J. Bacteriol.">
        <title>Genome sequence of the repetitive-sequence-rich Mycoplasma fermentans strain M64.</title>
        <authorList>
            <person name="Shu H.W."/>
            <person name="Liu T.T."/>
            <person name="Chang H.Y."/>
            <person name="Liu Y.M."/>
            <person name="Wu K.M."/>
            <person name="Shu H.Y."/>
            <person name="Tsai S.F."/>
            <person name="Hsiao K.J."/>
            <person name="Hu W.S."/>
            <person name="Ng W.V."/>
        </authorList>
    </citation>
    <scope>NUCLEOTIDE SEQUENCE [LARGE SCALE GENOMIC DNA]</scope>
    <source>
        <strain evidence="3 4">M64</strain>
    </source>
</reference>
<dbReference type="InterPro" id="IPR036291">
    <property type="entry name" value="NAD(P)-bd_dom_sf"/>
</dbReference>
<dbReference type="NCBIfam" id="NF005390">
    <property type="entry name" value="PRK06935.1"/>
    <property type="match status" value="1"/>
</dbReference>
<dbReference type="SUPFAM" id="SSF51735">
    <property type="entry name" value="NAD(P)-binding Rossmann-fold domains"/>
    <property type="match status" value="1"/>
</dbReference>
<dbReference type="InterPro" id="IPR002347">
    <property type="entry name" value="SDR_fam"/>
</dbReference>
<dbReference type="AlphaFoldDB" id="A0AB32XC81"/>
<gene>
    <name evidence="3" type="primary">kduD</name>
    <name evidence="3" type="ordered locus">MfeM64YM_0611</name>
</gene>
<comment type="similarity">
    <text evidence="1">Belongs to the short-chain dehydrogenases/reductases (SDR) family.</text>
</comment>
<dbReference type="Pfam" id="PF13561">
    <property type="entry name" value="adh_short_C2"/>
    <property type="match status" value="1"/>
</dbReference>
<dbReference type="PANTHER" id="PTHR42760:SF5">
    <property type="entry name" value="2-DEHYDRO-3-DEOXY-D-GLUCONATE 5-DEHYDROGENASE"/>
    <property type="match status" value="1"/>
</dbReference>
<organism evidence="3 4">
    <name type="scientific">Mycoplasmopsis fermentans (strain M64)</name>
    <name type="common">Mycoplasma fermentans</name>
    <dbReference type="NCBI Taxonomy" id="943945"/>
    <lineage>
        <taxon>Bacteria</taxon>
        <taxon>Bacillati</taxon>
        <taxon>Mycoplasmatota</taxon>
        <taxon>Mycoplasmoidales</taxon>
        <taxon>Metamycoplasmataceae</taxon>
        <taxon>Mycoplasmopsis</taxon>
    </lineage>
</organism>
<dbReference type="Proteomes" id="UP000007473">
    <property type="component" value="Chromosome"/>
</dbReference>
<accession>A0AB32XC81</accession>
<proteinExistence type="inferred from homology"/>
<protein>
    <submittedName>
        <fullName evidence="3">2-deoxy-D-gluconate 3-dehydrogenase</fullName>
    </submittedName>
</protein>
<dbReference type="GO" id="GO:0016616">
    <property type="term" value="F:oxidoreductase activity, acting on the CH-OH group of donors, NAD or NADP as acceptor"/>
    <property type="evidence" value="ECO:0007669"/>
    <property type="project" value="TreeGrafter"/>
</dbReference>
<dbReference type="FunFam" id="3.40.50.720:FF:000084">
    <property type="entry name" value="Short-chain dehydrogenase reductase"/>
    <property type="match status" value="1"/>
</dbReference>
<dbReference type="PRINTS" id="PR00081">
    <property type="entry name" value="GDHRDH"/>
</dbReference>
<dbReference type="EMBL" id="CP002458">
    <property type="protein sequence ID" value="ADV34609.1"/>
    <property type="molecule type" value="Genomic_DNA"/>
</dbReference>
<evidence type="ECO:0000313" key="3">
    <source>
        <dbReference type="EMBL" id="ADV34609.1"/>
    </source>
</evidence>
<evidence type="ECO:0000256" key="2">
    <source>
        <dbReference type="ARBA" id="ARBA00023002"/>
    </source>
</evidence>
<sequence>MDFKFNKDYFSVKDKVVIITGANMGLGLAYAKALSNCGAKLVISHFDTNTKEIENFCAKNKTELLLVQGDLTKEADRNKLIEEAIKKFKHIDALVNNAGTIIREPILEFSEKSWNKVIDINMNAVWFLSQKVAQIMKKQGYGKIINIASMLSYQGGILVPAYTASKHAVAGLTKAFTTELAKYNIQVNAIAPGYVETANTQAIRDDAKRNQSILERIPAGHWAKPEEIAGAVVFLCSKASDYISGAIIPVDGGFLCR</sequence>
<dbReference type="PANTHER" id="PTHR42760">
    <property type="entry name" value="SHORT-CHAIN DEHYDROGENASES/REDUCTASES FAMILY MEMBER"/>
    <property type="match status" value="1"/>
</dbReference>
<keyword evidence="2" id="KW-0560">Oxidoreductase</keyword>
<dbReference type="RefSeq" id="WP_013526961.1">
    <property type="nucleotide sequence ID" value="NC_014921.1"/>
</dbReference>
<dbReference type="Gene3D" id="3.40.50.720">
    <property type="entry name" value="NAD(P)-binding Rossmann-like Domain"/>
    <property type="match status" value="1"/>
</dbReference>
<dbReference type="KEGG" id="mfm:MfeM64YM_0611"/>
<evidence type="ECO:0000256" key="1">
    <source>
        <dbReference type="ARBA" id="ARBA00006484"/>
    </source>
</evidence>
<dbReference type="PRINTS" id="PR00080">
    <property type="entry name" value="SDRFAMILY"/>
</dbReference>